<dbReference type="InterPro" id="IPR050669">
    <property type="entry name" value="Hemerythrin"/>
</dbReference>
<dbReference type="PANTHER" id="PTHR37164:SF1">
    <property type="entry name" value="BACTERIOHEMERYTHRIN"/>
    <property type="match status" value="1"/>
</dbReference>
<evidence type="ECO:0000256" key="4">
    <source>
        <dbReference type="ARBA" id="ARBA00023004"/>
    </source>
</evidence>
<dbReference type="InterPro" id="IPR012827">
    <property type="entry name" value="Hemerythrin_metal-bd"/>
</dbReference>
<gene>
    <name evidence="6" type="ORF">SM757_01255</name>
</gene>
<keyword evidence="4" id="KW-0408">Iron</keyword>
<keyword evidence="3" id="KW-0479">Metal-binding</keyword>
<dbReference type="InterPro" id="IPR016131">
    <property type="entry name" value="Haemerythrin_Fe_BS"/>
</dbReference>
<sequence>MQWTEAYLLGYPAMDATHRDFVDCVAALQAAGNADVLARLDAVATHLIEHFHQEEAWMADSGFPAAQCHADEHAAVLKSVREVRAMLDDGAQDPARVQVARDLAAALENWFPGHADYMDAALSHWMSKRAHGGAPVVLRRGVARTPEDSNVQEDCLK</sequence>
<evidence type="ECO:0000259" key="5">
    <source>
        <dbReference type="Pfam" id="PF01814"/>
    </source>
</evidence>
<keyword evidence="7" id="KW-1185">Reference proteome</keyword>
<dbReference type="PANTHER" id="PTHR37164">
    <property type="entry name" value="BACTERIOHEMERYTHRIN"/>
    <property type="match status" value="1"/>
</dbReference>
<dbReference type="PROSITE" id="PS00550">
    <property type="entry name" value="HEMERYTHRINS"/>
    <property type="match status" value="1"/>
</dbReference>
<evidence type="ECO:0000256" key="1">
    <source>
        <dbReference type="ARBA" id="ARBA00010587"/>
    </source>
</evidence>
<evidence type="ECO:0000313" key="7">
    <source>
        <dbReference type="Proteomes" id="UP001293718"/>
    </source>
</evidence>
<comment type="similarity">
    <text evidence="1">Belongs to the hemerythrin family.</text>
</comment>
<keyword evidence="2" id="KW-0561">Oxygen transport</keyword>
<geneLocation type="plasmid" evidence="6">
    <name>unnamed</name>
</geneLocation>
<evidence type="ECO:0000256" key="2">
    <source>
        <dbReference type="ARBA" id="ARBA00022621"/>
    </source>
</evidence>
<dbReference type="EMBL" id="JAXOJX010000001">
    <property type="protein sequence ID" value="MDZ5455192.1"/>
    <property type="molecule type" value="Genomic_DNA"/>
</dbReference>
<dbReference type="Pfam" id="PF01814">
    <property type="entry name" value="Hemerythrin"/>
    <property type="match status" value="1"/>
</dbReference>
<dbReference type="CDD" id="cd12107">
    <property type="entry name" value="Hemerythrin"/>
    <property type="match status" value="1"/>
</dbReference>
<feature type="domain" description="Hemerythrin-like" evidence="5">
    <location>
        <begin position="11"/>
        <end position="120"/>
    </location>
</feature>
<keyword evidence="2" id="KW-0813">Transport</keyword>
<evidence type="ECO:0000313" key="6">
    <source>
        <dbReference type="EMBL" id="MDZ5455192.1"/>
    </source>
</evidence>
<reference evidence="6 7" key="1">
    <citation type="submission" date="2023-11" db="EMBL/GenBank/DDBJ databases">
        <title>Draft genome of Azohydromonas lata strain H1 (DSM1123), a polyhydroxyalkanoate producer.</title>
        <authorList>
            <person name="Traversa D."/>
            <person name="D'Addabbo P."/>
            <person name="Pazzani C."/>
            <person name="Manzari C."/>
            <person name="Chiara M."/>
            <person name="Scrascia M."/>
        </authorList>
    </citation>
    <scope>NUCLEOTIDE SEQUENCE [LARGE SCALE GENOMIC DNA]</scope>
    <source>
        <strain evidence="6 7">H1</strain>
        <plasmid evidence="6">unnamed</plasmid>
    </source>
</reference>
<comment type="caution">
    <text evidence="6">The sequence shown here is derived from an EMBL/GenBank/DDBJ whole genome shotgun (WGS) entry which is preliminary data.</text>
</comment>
<keyword evidence="6" id="KW-0614">Plasmid</keyword>
<dbReference type="InterPro" id="IPR012312">
    <property type="entry name" value="Hemerythrin-like"/>
</dbReference>
<proteinExistence type="inferred from homology"/>
<dbReference type="Proteomes" id="UP001293718">
    <property type="component" value="Unassembled WGS sequence"/>
</dbReference>
<dbReference type="InterPro" id="IPR035938">
    <property type="entry name" value="Hemerythrin-like_sf"/>
</dbReference>
<name>A0ABU5I7X7_9BURK</name>
<dbReference type="RefSeq" id="WP_238446612.1">
    <property type="nucleotide sequence ID" value="NZ_JAXOJX010000001.1"/>
</dbReference>
<organism evidence="6 7">
    <name type="scientific">Azohydromonas lata</name>
    <dbReference type="NCBI Taxonomy" id="45677"/>
    <lineage>
        <taxon>Bacteria</taxon>
        <taxon>Pseudomonadati</taxon>
        <taxon>Pseudomonadota</taxon>
        <taxon>Betaproteobacteria</taxon>
        <taxon>Burkholderiales</taxon>
        <taxon>Sphaerotilaceae</taxon>
        <taxon>Azohydromonas</taxon>
    </lineage>
</organism>
<dbReference type="NCBIfam" id="TIGR02481">
    <property type="entry name" value="hemeryth_dom"/>
    <property type="match status" value="1"/>
</dbReference>
<evidence type="ECO:0000256" key="3">
    <source>
        <dbReference type="ARBA" id="ARBA00022723"/>
    </source>
</evidence>
<dbReference type="SUPFAM" id="SSF47188">
    <property type="entry name" value="Hemerythrin-like"/>
    <property type="match status" value="1"/>
</dbReference>
<dbReference type="Gene3D" id="1.20.120.50">
    <property type="entry name" value="Hemerythrin-like"/>
    <property type="match status" value="1"/>
</dbReference>
<protein>
    <submittedName>
        <fullName evidence="6">Hemerythrin domain-containing protein</fullName>
    </submittedName>
</protein>
<accession>A0ABU5I7X7</accession>